<dbReference type="PRINTS" id="PR00727">
    <property type="entry name" value="LEADERPTASE"/>
</dbReference>
<dbReference type="InterPro" id="IPR019533">
    <property type="entry name" value="Peptidase_S26"/>
</dbReference>
<dbReference type="GO" id="GO:0006465">
    <property type="term" value="P:signal peptide processing"/>
    <property type="evidence" value="ECO:0007669"/>
    <property type="project" value="InterPro"/>
</dbReference>
<dbReference type="EMBL" id="JACHCB010000012">
    <property type="protein sequence ID" value="MBB6111542.1"/>
    <property type="molecule type" value="Genomic_DNA"/>
</dbReference>
<evidence type="ECO:0000313" key="11">
    <source>
        <dbReference type="Proteomes" id="UP000541583"/>
    </source>
</evidence>
<dbReference type="STRING" id="354630.SAMN05421821_112164"/>
<gene>
    <name evidence="10" type="ORF">HDF22_004235</name>
    <name evidence="9" type="ORF">HDF23_004312</name>
</gene>
<dbReference type="RefSeq" id="WP_076376043.1">
    <property type="nucleotide sequence ID" value="NZ_FTMG01000012.1"/>
</dbReference>
<feature type="transmembrane region" description="Helical" evidence="7">
    <location>
        <begin position="135"/>
        <end position="156"/>
    </location>
</feature>
<comment type="similarity">
    <text evidence="2 7">Belongs to the peptidase S26 family.</text>
</comment>
<dbReference type="EMBL" id="JACHCA010000013">
    <property type="protein sequence ID" value="MBB6130096.1"/>
    <property type="molecule type" value="Genomic_DNA"/>
</dbReference>
<dbReference type="Gene3D" id="2.10.109.10">
    <property type="entry name" value="Umud Fragment, subunit A"/>
    <property type="match status" value="2"/>
</dbReference>
<evidence type="ECO:0000313" key="12">
    <source>
        <dbReference type="Proteomes" id="UP000548326"/>
    </source>
</evidence>
<dbReference type="PANTHER" id="PTHR43390:SF1">
    <property type="entry name" value="CHLOROPLAST PROCESSING PEPTIDASE"/>
    <property type="match status" value="1"/>
</dbReference>
<evidence type="ECO:0000256" key="5">
    <source>
        <dbReference type="ARBA" id="ARBA00022801"/>
    </source>
</evidence>
<feature type="active site" evidence="6">
    <location>
        <position position="251"/>
    </location>
</feature>
<evidence type="ECO:0000256" key="2">
    <source>
        <dbReference type="ARBA" id="ARBA00009370"/>
    </source>
</evidence>
<feature type="transmembrane region" description="Helical" evidence="7">
    <location>
        <begin position="50"/>
        <end position="70"/>
    </location>
</feature>
<dbReference type="PANTHER" id="PTHR43390">
    <property type="entry name" value="SIGNAL PEPTIDASE I"/>
    <property type="match status" value="1"/>
</dbReference>
<keyword evidence="5 7" id="KW-0378">Hydrolase</keyword>
<keyword evidence="7" id="KW-0645">Protease</keyword>
<dbReference type="SUPFAM" id="SSF51306">
    <property type="entry name" value="LexA/Signal peptidase"/>
    <property type="match status" value="1"/>
</dbReference>
<evidence type="ECO:0000256" key="4">
    <source>
        <dbReference type="ARBA" id="ARBA00019232"/>
    </source>
</evidence>
<sequence length="490" mass="55253">MNIILAIILLVILPYVGLWKLFEKAGRPGWEGIVPLYNIYGMIKLSGRPAWWFVLVLIPGLNILVMIGLTVDFIKSFGKFSLLDHILGVALPFIFLPKWGFDKDTKYLGQSASPEFREKYKIALKKTPAREWADAIIFAVIAATLIRTLFIEAYVIPSASMESSLLIGDYLFVSKVNYGARLPMTPVAFPFAHHTMPLINTKAYWDGIELPYYRLPGLSDVKKGDVVVFNYPMDADSPLYRPVDKRENYIKRCQGTPGDTLSVVNAQVVINGKPAITPIHGEMNYLVKSDGSEINPQLVNELHLEDIAPGIDNTFTTNTTVASANTLKGYSNIKSVTPNISPAGVPDQLNGDVYPVKFPNYKITPNFPKFKWNVDNYGPIIVPKKGWTVKLDSLTFPVYGRAIEIYEGNKVQVVGKDILINGKKADTYTFKLNYYFMMGDNRHNSEDSRFWGFVPEDHIVGKALFIWMSIDDNASFLSKIRWSRLFNIIR</sequence>
<dbReference type="AlphaFoldDB" id="A0A1N7DZ79"/>
<evidence type="ECO:0000313" key="9">
    <source>
        <dbReference type="EMBL" id="MBB6111542.1"/>
    </source>
</evidence>
<dbReference type="GO" id="GO:0009003">
    <property type="term" value="F:signal peptidase activity"/>
    <property type="evidence" value="ECO:0007669"/>
    <property type="project" value="UniProtKB-EC"/>
</dbReference>
<evidence type="ECO:0000256" key="1">
    <source>
        <dbReference type="ARBA" id="ARBA00000677"/>
    </source>
</evidence>
<feature type="domain" description="Peptidase S26" evidence="8">
    <location>
        <begin position="433"/>
        <end position="468"/>
    </location>
</feature>
<dbReference type="PROSITE" id="PS00761">
    <property type="entry name" value="SPASE_I_3"/>
    <property type="match status" value="1"/>
</dbReference>
<comment type="subcellular location">
    <subcellularLocation>
        <location evidence="7">Membrane</location>
        <topology evidence="7">Single-pass type II membrane protein</topology>
    </subcellularLocation>
</comment>
<dbReference type="GO" id="GO:0016020">
    <property type="term" value="C:membrane"/>
    <property type="evidence" value="ECO:0007669"/>
    <property type="project" value="UniProtKB-SubCell"/>
</dbReference>
<organism evidence="10 12">
    <name type="scientific">Mucilaginibacter lappiensis</name>
    <dbReference type="NCBI Taxonomy" id="354630"/>
    <lineage>
        <taxon>Bacteria</taxon>
        <taxon>Pseudomonadati</taxon>
        <taxon>Bacteroidota</taxon>
        <taxon>Sphingobacteriia</taxon>
        <taxon>Sphingobacteriales</taxon>
        <taxon>Sphingobacteriaceae</taxon>
        <taxon>Mucilaginibacter</taxon>
    </lineage>
</organism>
<keyword evidence="7" id="KW-1133">Transmembrane helix</keyword>
<keyword evidence="11" id="KW-1185">Reference proteome</keyword>
<dbReference type="Pfam" id="PF18936">
    <property type="entry name" value="DUF5684"/>
    <property type="match status" value="1"/>
</dbReference>
<evidence type="ECO:0000259" key="8">
    <source>
        <dbReference type="Pfam" id="PF10502"/>
    </source>
</evidence>
<comment type="caution">
    <text evidence="7">Lacks conserved residue(s) required for the propagation of feature annotation.</text>
</comment>
<evidence type="ECO:0000313" key="10">
    <source>
        <dbReference type="EMBL" id="MBB6130096.1"/>
    </source>
</evidence>
<evidence type="ECO:0000256" key="7">
    <source>
        <dbReference type="RuleBase" id="RU362042"/>
    </source>
</evidence>
<comment type="catalytic activity">
    <reaction evidence="1 7">
        <text>Cleavage of hydrophobic, N-terminal signal or leader sequences from secreted and periplasmic proteins.</text>
        <dbReference type="EC" id="3.4.21.89"/>
    </reaction>
</comment>
<feature type="domain" description="Peptidase S26" evidence="8">
    <location>
        <begin position="130"/>
        <end position="282"/>
    </location>
</feature>
<evidence type="ECO:0000256" key="6">
    <source>
        <dbReference type="PIRSR" id="PIRSR600223-1"/>
    </source>
</evidence>
<proteinExistence type="inferred from homology"/>
<accession>A0A1N7DZ79</accession>
<dbReference type="InterPro" id="IPR019758">
    <property type="entry name" value="Pept_S26A_signal_pept_1_CS"/>
</dbReference>
<dbReference type="Proteomes" id="UP000548326">
    <property type="component" value="Unassembled WGS sequence"/>
</dbReference>
<dbReference type="GO" id="GO:0004252">
    <property type="term" value="F:serine-type endopeptidase activity"/>
    <property type="evidence" value="ECO:0007669"/>
    <property type="project" value="InterPro"/>
</dbReference>
<evidence type="ECO:0000256" key="3">
    <source>
        <dbReference type="ARBA" id="ARBA00013208"/>
    </source>
</evidence>
<protein>
    <recommendedName>
        <fullName evidence="4 7">Signal peptidase I</fullName>
        <ecNumber evidence="3 7">3.4.21.89</ecNumber>
    </recommendedName>
</protein>
<dbReference type="EC" id="3.4.21.89" evidence="3 7"/>
<reference evidence="11 12" key="1">
    <citation type="submission" date="2020-08" db="EMBL/GenBank/DDBJ databases">
        <title>Genomic Encyclopedia of Type Strains, Phase IV (KMG-V): Genome sequencing to study the core and pangenomes of soil and plant-associated prokaryotes.</title>
        <authorList>
            <person name="Whitman W."/>
        </authorList>
    </citation>
    <scope>NUCLEOTIDE SEQUENCE [LARGE SCALE GENOMIC DNA]</scope>
    <source>
        <strain evidence="9 11">ANJLi2</strain>
        <strain evidence="10 12">MP601</strain>
    </source>
</reference>
<dbReference type="NCBIfam" id="TIGR02227">
    <property type="entry name" value="sigpep_I_bact"/>
    <property type="match status" value="2"/>
</dbReference>
<dbReference type="InterPro" id="IPR043739">
    <property type="entry name" value="DUF5684"/>
</dbReference>
<dbReference type="Pfam" id="PF10502">
    <property type="entry name" value="Peptidase_S26"/>
    <property type="match status" value="2"/>
</dbReference>
<keyword evidence="7" id="KW-0812">Transmembrane</keyword>
<name>A0A1N7DZ79_9SPHI</name>
<dbReference type="InterPro" id="IPR036286">
    <property type="entry name" value="LexA/Signal_pep-like_sf"/>
</dbReference>
<dbReference type="Proteomes" id="UP000541583">
    <property type="component" value="Unassembled WGS sequence"/>
</dbReference>
<keyword evidence="7" id="KW-0472">Membrane</keyword>
<dbReference type="InterPro" id="IPR000223">
    <property type="entry name" value="Pept_S26A_signal_pept_1"/>
</dbReference>
<feature type="active site" evidence="6">
    <location>
        <position position="160"/>
    </location>
</feature>
<comment type="caution">
    <text evidence="10">The sequence shown here is derived from an EMBL/GenBank/DDBJ whole genome shotgun (WGS) entry which is preliminary data.</text>
</comment>
<dbReference type="CDD" id="cd06530">
    <property type="entry name" value="S26_SPase_I"/>
    <property type="match status" value="2"/>
</dbReference>